<comment type="caution">
    <text evidence="1">The sequence shown here is derived from an EMBL/GenBank/DDBJ whole genome shotgun (WGS) entry which is preliminary data.</text>
</comment>
<reference evidence="1 2" key="1">
    <citation type="submission" date="2021-06" db="EMBL/GenBank/DDBJ databases">
        <title>Caerostris extrusa draft genome.</title>
        <authorList>
            <person name="Kono N."/>
            <person name="Arakawa K."/>
        </authorList>
    </citation>
    <scope>NUCLEOTIDE SEQUENCE [LARGE SCALE GENOMIC DNA]</scope>
</reference>
<dbReference type="Proteomes" id="UP001054945">
    <property type="component" value="Unassembled WGS sequence"/>
</dbReference>
<organism evidence="1 2">
    <name type="scientific">Caerostris extrusa</name>
    <name type="common">Bark spider</name>
    <name type="synonym">Caerostris bankana</name>
    <dbReference type="NCBI Taxonomy" id="172846"/>
    <lineage>
        <taxon>Eukaryota</taxon>
        <taxon>Metazoa</taxon>
        <taxon>Ecdysozoa</taxon>
        <taxon>Arthropoda</taxon>
        <taxon>Chelicerata</taxon>
        <taxon>Arachnida</taxon>
        <taxon>Araneae</taxon>
        <taxon>Araneomorphae</taxon>
        <taxon>Entelegynae</taxon>
        <taxon>Araneoidea</taxon>
        <taxon>Araneidae</taxon>
        <taxon>Caerostris</taxon>
    </lineage>
</organism>
<evidence type="ECO:0000313" key="2">
    <source>
        <dbReference type="Proteomes" id="UP001054945"/>
    </source>
</evidence>
<protein>
    <submittedName>
        <fullName evidence="1">Uncharacterized protein</fullName>
    </submittedName>
</protein>
<dbReference type="EMBL" id="BPLR01018413">
    <property type="protein sequence ID" value="GIY99342.1"/>
    <property type="molecule type" value="Genomic_DNA"/>
</dbReference>
<gene>
    <name evidence="1" type="ORF">CEXT_393031</name>
</gene>
<proteinExistence type="predicted"/>
<name>A0AAV4XWG0_CAEEX</name>
<sequence>MDVFRSMATEVFDWYLKQRNLISYDFDVLSSFHWRSDGKIDELKTAQALVRRQDADAASRFKIQLCHRLTNDFERKLKNLREGV</sequence>
<evidence type="ECO:0000313" key="1">
    <source>
        <dbReference type="EMBL" id="GIY99342.1"/>
    </source>
</evidence>
<keyword evidence="2" id="KW-1185">Reference proteome</keyword>
<accession>A0AAV4XWG0</accession>
<dbReference type="AlphaFoldDB" id="A0AAV4XWG0"/>